<protein>
    <submittedName>
        <fullName evidence="3">Nucleoside-diphosphate-sugar epimerase</fullName>
    </submittedName>
</protein>
<dbReference type="Proteomes" id="UP000199031">
    <property type="component" value="Unassembled WGS sequence"/>
</dbReference>
<dbReference type="SUPFAM" id="SSF51735">
    <property type="entry name" value="NAD(P)-binding Rossmann-fold domains"/>
    <property type="match status" value="1"/>
</dbReference>
<dbReference type="InterPro" id="IPR001509">
    <property type="entry name" value="Epimerase_deHydtase"/>
</dbReference>
<dbReference type="Gene3D" id="3.40.50.720">
    <property type="entry name" value="NAD(P)-binding Rossmann-like Domain"/>
    <property type="match status" value="1"/>
</dbReference>
<dbReference type="STRING" id="1465490.SAMN05444277_11278"/>
<evidence type="ECO:0000313" key="3">
    <source>
        <dbReference type="EMBL" id="SFQ43944.1"/>
    </source>
</evidence>
<reference evidence="3 4" key="1">
    <citation type="submission" date="2016-10" db="EMBL/GenBank/DDBJ databases">
        <authorList>
            <person name="de Groot N.N."/>
        </authorList>
    </citation>
    <scope>NUCLEOTIDE SEQUENCE [LARGE SCALE GENOMIC DNA]</scope>
    <source>
        <strain evidence="3 4">DSM 28286</strain>
    </source>
</reference>
<dbReference type="EMBL" id="FOXQ01000012">
    <property type="protein sequence ID" value="SFQ43944.1"/>
    <property type="molecule type" value="Genomic_DNA"/>
</dbReference>
<proteinExistence type="inferred from homology"/>
<organism evidence="3 4">
    <name type="scientific">Parafilimonas terrae</name>
    <dbReference type="NCBI Taxonomy" id="1465490"/>
    <lineage>
        <taxon>Bacteria</taxon>
        <taxon>Pseudomonadati</taxon>
        <taxon>Bacteroidota</taxon>
        <taxon>Chitinophagia</taxon>
        <taxon>Chitinophagales</taxon>
        <taxon>Chitinophagaceae</taxon>
        <taxon>Parafilimonas</taxon>
    </lineage>
</organism>
<sequence>MQFLFKMKILVTGAAGFIGSHMSEKLAGMQHEVIGVDNLSSFYPKELKMLNLQSMQDKVAFIEADLTNHNDYKLLPADIDYIFHFAAQPGLSEKSGFAEYLSNNVTATYELIEFAKQLKHLKFFVNISTSSVYGLDATKDETAIPEPVSYYGITKLAAEQLALAESRKKTLNACSLRLYSVYGPRERPDKLYTKLIRSALTNEPFTLVEGSLQHTRSFSFVGDIIDGIAAVIGKEETVNNEIINIGNSMQYTTREGIDTVEALTGNKINFEIIPPRTGDQTTTKAIIDKAKRLLNYNPQTSLKEGVQQQLNWFKQNFL</sequence>
<evidence type="ECO:0000256" key="1">
    <source>
        <dbReference type="ARBA" id="ARBA00007637"/>
    </source>
</evidence>
<name>A0A1I5YIA7_9BACT</name>
<keyword evidence="4" id="KW-1185">Reference proteome</keyword>
<accession>A0A1I5YIA7</accession>
<dbReference type="AlphaFoldDB" id="A0A1I5YIA7"/>
<dbReference type="Pfam" id="PF01370">
    <property type="entry name" value="Epimerase"/>
    <property type="match status" value="1"/>
</dbReference>
<dbReference type="InterPro" id="IPR036291">
    <property type="entry name" value="NAD(P)-bd_dom_sf"/>
</dbReference>
<dbReference type="PRINTS" id="PR01713">
    <property type="entry name" value="NUCEPIMERASE"/>
</dbReference>
<dbReference type="PANTHER" id="PTHR43000">
    <property type="entry name" value="DTDP-D-GLUCOSE 4,6-DEHYDRATASE-RELATED"/>
    <property type="match status" value="1"/>
</dbReference>
<gene>
    <name evidence="3" type="ORF">SAMN05444277_11278</name>
</gene>
<comment type="similarity">
    <text evidence="1">Belongs to the NAD(P)-dependent epimerase/dehydratase family.</text>
</comment>
<feature type="domain" description="NAD-dependent epimerase/dehydratase" evidence="2">
    <location>
        <begin position="9"/>
        <end position="246"/>
    </location>
</feature>
<evidence type="ECO:0000313" key="4">
    <source>
        <dbReference type="Proteomes" id="UP000199031"/>
    </source>
</evidence>
<evidence type="ECO:0000259" key="2">
    <source>
        <dbReference type="Pfam" id="PF01370"/>
    </source>
</evidence>